<sequence>MLVTHVNQVVMRIDNKKRVVPRESLSSSPLTFVRGEELFCIFKNERRIYMLPDQQLLRIPGPTPIPPSVVRAMSQPMIGHRGQETSQMLRNIAPVLQRIFGTAQEIAIIAGSGTAGLEAAVVNVVQPDEEVLVVVTGAFGNRFAKICEAYAIKFHRLDVEWGKALNPIEVKQYLQAHPEIKAVFSTYCETSTGVLNPIHGLAKAVREVSNALIIVDGVSCVGGVETKMDDWGIDVVVTGSQKAFMLPPGLTFIAASERAWKIIEKNERSRYYLDLARYRDNLLKDTTPFTPALSLLFGLEQVLHLLQEEGLEQVYERHTLMMRMTRAAFKALDIPLLTSDDDASPTVTAVKPSDFDPEIFRKILKKEFGLTVAGGQQGLSGKLFRIGHMGYCSPADILQTIGVMEIGLMKIGKAIELGKGVSAAQQIYANQGVLV</sequence>
<evidence type="ECO:0000256" key="6">
    <source>
        <dbReference type="PIRSR" id="PIRSR000524-1"/>
    </source>
</evidence>
<dbReference type="InterPro" id="IPR024169">
    <property type="entry name" value="SP_NH2Trfase/AEP_transaminase"/>
</dbReference>
<dbReference type="EMBL" id="UXAV01000041">
    <property type="protein sequence ID" value="VDC28099.1"/>
    <property type="molecule type" value="Genomic_DNA"/>
</dbReference>
<dbReference type="GO" id="GO:0004760">
    <property type="term" value="F:L-serine-pyruvate transaminase activity"/>
    <property type="evidence" value="ECO:0007669"/>
    <property type="project" value="TreeGrafter"/>
</dbReference>
<evidence type="ECO:0000256" key="5">
    <source>
        <dbReference type="ARBA" id="ARBA00022898"/>
    </source>
</evidence>
<dbReference type="InterPro" id="IPR015424">
    <property type="entry name" value="PyrdxlP-dep_Trfase"/>
</dbReference>
<dbReference type="PIRSF" id="PIRSF000524">
    <property type="entry name" value="SPT"/>
    <property type="match status" value="1"/>
</dbReference>
<dbReference type="InterPro" id="IPR015421">
    <property type="entry name" value="PyrdxlP-dep_Trfase_major"/>
</dbReference>
<keyword evidence="4" id="KW-0808">Transferase</keyword>
<dbReference type="SUPFAM" id="SSF53383">
    <property type="entry name" value="PLP-dependent transferases"/>
    <property type="match status" value="1"/>
</dbReference>
<evidence type="ECO:0000256" key="1">
    <source>
        <dbReference type="ARBA" id="ARBA00001933"/>
    </source>
</evidence>
<organism evidence="11 12">
    <name type="scientific">Filibacter tadaridae</name>
    <dbReference type="NCBI Taxonomy" id="2483811"/>
    <lineage>
        <taxon>Bacteria</taxon>
        <taxon>Bacillati</taxon>
        <taxon>Bacillota</taxon>
        <taxon>Bacilli</taxon>
        <taxon>Bacillales</taxon>
        <taxon>Caryophanaceae</taxon>
        <taxon>Filibacter</taxon>
    </lineage>
</organism>
<comment type="cofactor">
    <cofactor evidence="1 7 9">
        <name>pyridoxal 5'-phosphate</name>
        <dbReference type="ChEBI" id="CHEBI:597326"/>
    </cofactor>
</comment>
<keyword evidence="5 7" id="KW-0663">Pyridoxal phosphate</keyword>
<feature type="domain" description="Aminotransferase class V" evidence="10">
    <location>
        <begin position="60"/>
        <end position="378"/>
    </location>
</feature>
<accession>A0A3P5XHS2</accession>
<dbReference type="PANTHER" id="PTHR21152">
    <property type="entry name" value="AMINOTRANSFERASE CLASS V"/>
    <property type="match status" value="1"/>
</dbReference>
<dbReference type="FunFam" id="3.40.640.10:FF:000027">
    <property type="entry name" value="Serine--pyruvate aminotransferase, mitochondrial"/>
    <property type="match status" value="1"/>
</dbReference>
<dbReference type="Pfam" id="PF00266">
    <property type="entry name" value="Aminotran_5"/>
    <property type="match status" value="1"/>
</dbReference>
<evidence type="ECO:0000256" key="3">
    <source>
        <dbReference type="ARBA" id="ARBA00022576"/>
    </source>
</evidence>
<dbReference type="AlphaFoldDB" id="A0A3P5XHS2"/>
<feature type="modified residue" description="N6-(pyridoxal phosphate)lysine" evidence="7">
    <location>
        <position position="242"/>
    </location>
</feature>
<evidence type="ECO:0000313" key="11">
    <source>
        <dbReference type="EMBL" id="VDC28099.1"/>
    </source>
</evidence>
<dbReference type="PROSITE" id="PS00595">
    <property type="entry name" value="AA_TRANSFER_CLASS_5"/>
    <property type="match status" value="1"/>
</dbReference>
<dbReference type="InterPro" id="IPR020578">
    <property type="entry name" value="Aminotrans_V_PyrdxlP_BS"/>
</dbReference>
<name>A0A3P5XHS2_9BACL</name>
<dbReference type="Gene3D" id="3.90.1150.10">
    <property type="entry name" value="Aspartate Aminotransferase, domain 1"/>
    <property type="match status" value="1"/>
</dbReference>
<evidence type="ECO:0000256" key="9">
    <source>
        <dbReference type="RuleBase" id="RU004504"/>
    </source>
</evidence>
<keyword evidence="3" id="KW-0032">Aminotransferase</keyword>
<evidence type="ECO:0000313" key="12">
    <source>
        <dbReference type="Proteomes" id="UP000270468"/>
    </source>
</evidence>
<dbReference type="GO" id="GO:0019265">
    <property type="term" value="P:glycine biosynthetic process, by transamination of glyoxylate"/>
    <property type="evidence" value="ECO:0007669"/>
    <property type="project" value="TreeGrafter"/>
</dbReference>
<dbReference type="GO" id="GO:0008453">
    <property type="term" value="F:alanine-glyoxylate transaminase activity"/>
    <property type="evidence" value="ECO:0007669"/>
    <property type="project" value="TreeGrafter"/>
</dbReference>
<evidence type="ECO:0000256" key="7">
    <source>
        <dbReference type="PIRSR" id="PIRSR000524-50"/>
    </source>
</evidence>
<dbReference type="EC" id="1.12.-.-" evidence="11"/>
<dbReference type="Proteomes" id="UP000270468">
    <property type="component" value="Unassembled WGS sequence"/>
</dbReference>
<proteinExistence type="inferred from homology"/>
<keyword evidence="12" id="KW-1185">Reference proteome</keyword>
<dbReference type="Gene3D" id="3.40.640.10">
    <property type="entry name" value="Type I PLP-dependent aspartate aminotransferase-like (Major domain)"/>
    <property type="match status" value="1"/>
</dbReference>
<comment type="similarity">
    <text evidence="2 8">Belongs to the class-V pyridoxal-phosphate-dependent aminotransferase family.</text>
</comment>
<dbReference type="InterPro" id="IPR015422">
    <property type="entry name" value="PyrdxlP-dep_Trfase_small"/>
</dbReference>
<dbReference type="InterPro" id="IPR000192">
    <property type="entry name" value="Aminotrans_V_dom"/>
</dbReference>
<gene>
    <name evidence="11" type="ORF">FILTAD_01720</name>
</gene>
<keyword evidence="11" id="KW-0560">Oxidoreductase</keyword>
<protein>
    <submittedName>
        <fullName evidence="11">Soluble hydrogenase 42 kDa subunit</fullName>
        <ecNumber evidence="11">1.12.-.-</ecNumber>
    </submittedName>
</protein>
<evidence type="ECO:0000256" key="4">
    <source>
        <dbReference type="ARBA" id="ARBA00022679"/>
    </source>
</evidence>
<evidence type="ECO:0000259" key="10">
    <source>
        <dbReference type="Pfam" id="PF00266"/>
    </source>
</evidence>
<dbReference type="GO" id="GO:0016491">
    <property type="term" value="F:oxidoreductase activity"/>
    <property type="evidence" value="ECO:0007669"/>
    <property type="project" value="UniProtKB-KW"/>
</dbReference>
<reference evidence="11 12" key="1">
    <citation type="submission" date="2018-11" db="EMBL/GenBank/DDBJ databases">
        <authorList>
            <person name="Criscuolo A."/>
        </authorList>
    </citation>
    <scope>NUCLEOTIDE SEQUENCE [LARGE SCALE GENOMIC DNA]</scope>
    <source>
        <strain evidence="11">ATB-66</strain>
    </source>
</reference>
<dbReference type="PANTHER" id="PTHR21152:SF40">
    <property type="entry name" value="ALANINE--GLYOXYLATE AMINOTRANSFERASE"/>
    <property type="match status" value="1"/>
</dbReference>
<evidence type="ECO:0000256" key="2">
    <source>
        <dbReference type="ARBA" id="ARBA00009236"/>
    </source>
</evidence>
<evidence type="ECO:0000256" key="8">
    <source>
        <dbReference type="RuleBase" id="RU004075"/>
    </source>
</evidence>
<feature type="binding site" evidence="6">
    <location>
        <position position="385"/>
    </location>
    <ligand>
        <name>substrate</name>
    </ligand>
</feature>